<keyword evidence="1" id="KW-0472">Membrane</keyword>
<dbReference type="Gene3D" id="2.60.120.740">
    <property type="match status" value="1"/>
</dbReference>
<accession>A0A1S3IMK2</accession>
<dbReference type="CDD" id="cd22823">
    <property type="entry name" value="Gal_Rha_Lectin"/>
    <property type="match status" value="1"/>
</dbReference>
<sequence length="181" mass="20413">MEALHTFIILVILWTGTESTHLTWQLDQSSPAHTVTTCTGQNLALHCSSNTIIRLRNMKMSSSTGCPNHNCRGWLCMARCYVSPALQQRLATSCSGRQACNLTITTNDMRRGSTNTINYNHLEVGYDCEPSKNASVSTIILFTVIHYLTSIFFTTLLVFYLTQISTPSLNYYYIMIKCQHI</sequence>
<name>A0A1S3IMK2_LINAN</name>
<evidence type="ECO:0000313" key="4">
    <source>
        <dbReference type="RefSeq" id="XP_013399126.1"/>
    </source>
</evidence>
<dbReference type="GeneID" id="106165465"/>
<reference evidence="4" key="1">
    <citation type="submission" date="2025-08" db="UniProtKB">
        <authorList>
            <consortium name="RefSeq"/>
        </authorList>
    </citation>
    <scope>IDENTIFICATION</scope>
    <source>
        <tissue evidence="4">Gonads</tissue>
    </source>
</reference>
<keyword evidence="1" id="KW-1133">Transmembrane helix</keyword>
<dbReference type="Proteomes" id="UP000085678">
    <property type="component" value="Unplaced"/>
</dbReference>
<feature type="chain" id="PRO_5010291721" evidence="2">
    <location>
        <begin position="20"/>
        <end position="181"/>
    </location>
</feature>
<organism evidence="3 4">
    <name type="scientific">Lingula anatina</name>
    <name type="common">Brachiopod</name>
    <name type="synonym">Lingula unguis</name>
    <dbReference type="NCBI Taxonomy" id="7574"/>
    <lineage>
        <taxon>Eukaryota</taxon>
        <taxon>Metazoa</taxon>
        <taxon>Spiralia</taxon>
        <taxon>Lophotrochozoa</taxon>
        <taxon>Brachiopoda</taxon>
        <taxon>Linguliformea</taxon>
        <taxon>Lingulata</taxon>
        <taxon>Lingulida</taxon>
        <taxon>Linguloidea</taxon>
        <taxon>Lingulidae</taxon>
        <taxon>Lingula</taxon>
    </lineage>
</organism>
<keyword evidence="3" id="KW-1185">Reference proteome</keyword>
<evidence type="ECO:0000313" key="3">
    <source>
        <dbReference type="Proteomes" id="UP000085678"/>
    </source>
</evidence>
<protein>
    <submittedName>
        <fullName evidence="4">Uncharacterized protein LOC106165465</fullName>
    </submittedName>
</protein>
<dbReference type="AlphaFoldDB" id="A0A1S3IMK2"/>
<evidence type="ECO:0000256" key="1">
    <source>
        <dbReference type="SAM" id="Phobius"/>
    </source>
</evidence>
<dbReference type="RefSeq" id="XP_013399126.1">
    <property type="nucleotide sequence ID" value="XM_013543672.1"/>
</dbReference>
<proteinExistence type="predicted"/>
<gene>
    <name evidence="4" type="primary">LOC106165465</name>
</gene>
<keyword evidence="1" id="KW-0812">Transmembrane</keyword>
<dbReference type="InParanoid" id="A0A1S3IMK2"/>
<dbReference type="KEGG" id="lak:106165465"/>
<keyword evidence="2" id="KW-0732">Signal</keyword>
<feature type="signal peptide" evidence="2">
    <location>
        <begin position="1"/>
        <end position="19"/>
    </location>
</feature>
<feature type="transmembrane region" description="Helical" evidence="1">
    <location>
        <begin position="139"/>
        <end position="161"/>
    </location>
</feature>
<evidence type="ECO:0000256" key="2">
    <source>
        <dbReference type="SAM" id="SignalP"/>
    </source>
</evidence>
<dbReference type="InterPro" id="IPR043159">
    <property type="entry name" value="Lectin_gal-bd_sf"/>
</dbReference>